<reference evidence="1" key="1">
    <citation type="journal article" date="2005" name="PLoS Biol.">
        <title>The genomes of Oryza sativa: a history of duplications.</title>
        <authorList>
            <person name="Yu J."/>
            <person name="Wang J."/>
            <person name="Lin W."/>
            <person name="Li S."/>
            <person name="Li H."/>
            <person name="Zhou J."/>
            <person name="Ni P."/>
            <person name="Dong W."/>
            <person name="Hu S."/>
            <person name="Zeng C."/>
            <person name="Zhang J."/>
            <person name="Zhang Y."/>
            <person name="Li R."/>
            <person name="Xu Z."/>
            <person name="Li S."/>
            <person name="Li X."/>
            <person name="Zheng H."/>
            <person name="Cong L."/>
            <person name="Lin L."/>
            <person name="Yin J."/>
            <person name="Geng J."/>
            <person name="Li G."/>
            <person name="Shi J."/>
            <person name="Liu J."/>
            <person name="Lv H."/>
            <person name="Li J."/>
            <person name="Wang J."/>
            <person name="Deng Y."/>
            <person name="Ran L."/>
            <person name="Shi X."/>
            <person name="Wang X."/>
            <person name="Wu Q."/>
            <person name="Li C."/>
            <person name="Ren X."/>
            <person name="Wang J."/>
            <person name="Wang X."/>
            <person name="Li D."/>
            <person name="Liu D."/>
            <person name="Zhang X."/>
            <person name="Ji Z."/>
            <person name="Zhao W."/>
            <person name="Sun Y."/>
            <person name="Zhang Z."/>
            <person name="Bao J."/>
            <person name="Han Y."/>
            <person name="Dong L."/>
            <person name="Ji J."/>
            <person name="Chen P."/>
            <person name="Wu S."/>
            <person name="Liu J."/>
            <person name="Xiao Y."/>
            <person name="Bu D."/>
            <person name="Tan J."/>
            <person name="Yang L."/>
            <person name="Ye C."/>
            <person name="Zhang J."/>
            <person name="Xu J."/>
            <person name="Zhou Y."/>
            <person name="Yu Y."/>
            <person name="Zhang B."/>
            <person name="Zhuang S."/>
            <person name="Wei H."/>
            <person name="Liu B."/>
            <person name="Lei M."/>
            <person name="Yu H."/>
            <person name="Li Y."/>
            <person name="Xu H."/>
            <person name="Wei S."/>
            <person name="He X."/>
            <person name="Fang L."/>
            <person name="Zhang Z."/>
            <person name="Zhang Y."/>
            <person name="Huang X."/>
            <person name="Su Z."/>
            <person name="Tong W."/>
            <person name="Li J."/>
            <person name="Tong Z."/>
            <person name="Li S."/>
            <person name="Ye J."/>
            <person name="Wang L."/>
            <person name="Fang L."/>
            <person name="Lei T."/>
            <person name="Chen C."/>
            <person name="Chen H."/>
            <person name="Xu Z."/>
            <person name="Li H."/>
            <person name="Huang H."/>
            <person name="Zhang F."/>
            <person name="Xu H."/>
            <person name="Li N."/>
            <person name="Zhao C."/>
            <person name="Li S."/>
            <person name="Dong L."/>
            <person name="Huang Y."/>
            <person name="Li L."/>
            <person name="Xi Y."/>
            <person name="Qi Q."/>
            <person name="Li W."/>
            <person name="Zhang B."/>
            <person name="Hu W."/>
            <person name="Zhang Y."/>
            <person name="Tian X."/>
            <person name="Jiao Y."/>
            <person name="Liang X."/>
            <person name="Jin J."/>
            <person name="Gao L."/>
            <person name="Zheng W."/>
            <person name="Hao B."/>
            <person name="Liu S."/>
            <person name="Wang W."/>
            <person name="Yuan L."/>
            <person name="Cao M."/>
            <person name="McDermott J."/>
            <person name="Samudrala R."/>
            <person name="Wang J."/>
            <person name="Wong G.K."/>
            <person name="Yang H."/>
        </authorList>
    </citation>
    <scope>NUCLEOTIDE SEQUENCE [LARGE SCALE GENOMIC DNA]</scope>
</reference>
<dbReference type="AlphaFoldDB" id="A0A8J8XI41"/>
<dbReference type="Proteomes" id="UP000007752">
    <property type="component" value="Chromosome 2"/>
</dbReference>
<organism evidence="1">
    <name type="scientific">Oryza sativa subsp. japonica</name>
    <name type="common">Rice</name>
    <dbReference type="NCBI Taxonomy" id="39947"/>
    <lineage>
        <taxon>Eukaryota</taxon>
        <taxon>Viridiplantae</taxon>
        <taxon>Streptophyta</taxon>
        <taxon>Embryophyta</taxon>
        <taxon>Tracheophyta</taxon>
        <taxon>Spermatophyta</taxon>
        <taxon>Magnoliopsida</taxon>
        <taxon>Liliopsida</taxon>
        <taxon>Poales</taxon>
        <taxon>Poaceae</taxon>
        <taxon>BOP clade</taxon>
        <taxon>Oryzoideae</taxon>
        <taxon>Oryzeae</taxon>
        <taxon>Oryzinae</taxon>
        <taxon>Oryza</taxon>
        <taxon>Oryza sativa</taxon>
    </lineage>
</organism>
<dbReference type="EMBL" id="CM000139">
    <property type="protein sequence ID" value="EEE57339.1"/>
    <property type="molecule type" value="Genomic_DNA"/>
</dbReference>
<reference evidence="1" key="2">
    <citation type="submission" date="2008-12" db="EMBL/GenBank/DDBJ databases">
        <title>Improved gene annotation of the rice (Oryza sativa) genomes.</title>
        <authorList>
            <person name="Wang J."/>
            <person name="Li R."/>
            <person name="Fan W."/>
            <person name="Huang Q."/>
            <person name="Zhang J."/>
            <person name="Zhou Y."/>
            <person name="Hu Y."/>
            <person name="Zi S."/>
            <person name="Li J."/>
            <person name="Ni P."/>
            <person name="Zheng H."/>
            <person name="Zhang Y."/>
            <person name="Zhao M."/>
            <person name="Hao Q."/>
            <person name="McDermott J."/>
            <person name="Samudrala R."/>
            <person name="Kristiansen K."/>
            <person name="Wong G.K.-S."/>
        </authorList>
    </citation>
    <scope>NUCLEOTIDE SEQUENCE</scope>
</reference>
<name>A0A8J8XI41_ORYSJ</name>
<sequence>MAMGEGGGILRVVLEQRKADEEEDDERIELLRFAKQKRKCKGSTNFAQEGCVDASPPLDRIYVAAAPDPTVLLVLPLRNALAVRWCPRVRSDAEAGEDSSAPAAAAERFLFAVAAALVLAPPSRSRGPRGLPLMLMLLLPGRRSYEALR</sequence>
<accession>A0A8J8XI41</accession>
<proteinExistence type="predicted"/>
<protein>
    <submittedName>
        <fullName evidence="1">Uncharacterized protein</fullName>
    </submittedName>
</protein>
<gene>
    <name evidence="1" type="ORF">OsJ_07460</name>
</gene>
<evidence type="ECO:0000313" key="1">
    <source>
        <dbReference type="EMBL" id="EEE57339.1"/>
    </source>
</evidence>